<evidence type="ECO:0000313" key="2">
    <source>
        <dbReference type="EMBL" id="MBW0540559.1"/>
    </source>
</evidence>
<dbReference type="AlphaFoldDB" id="A0A9Q3FKK2"/>
<dbReference type="EMBL" id="AVOT02045203">
    <property type="protein sequence ID" value="MBW0540559.1"/>
    <property type="molecule type" value="Genomic_DNA"/>
</dbReference>
<evidence type="ECO:0000256" key="1">
    <source>
        <dbReference type="SAM" id="MobiDB-lite"/>
    </source>
</evidence>
<protein>
    <submittedName>
        <fullName evidence="2">Uncharacterized protein</fullName>
    </submittedName>
</protein>
<accession>A0A9Q3FKK2</accession>
<comment type="caution">
    <text evidence="2">The sequence shown here is derived from an EMBL/GenBank/DDBJ whole genome shotgun (WGS) entry which is preliminary data.</text>
</comment>
<keyword evidence="3" id="KW-1185">Reference proteome</keyword>
<sequence length="88" mass="9701">MNQPSSVTPFILPVKINLHIQISNPHEASIEQHLSTPIQQPSTSSSQIPSPVTIPMGPATETFENYDHLPFHEKVPTEISISMSNKIS</sequence>
<feature type="compositionally biased region" description="Low complexity" evidence="1">
    <location>
        <begin position="35"/>
        <end position="55"/>
    </location>
</feature>
<reference evidence="2" key="1">
    <citation type="submission" date="2021-03" db="EMBL/GenBank/DDBJ databases">
        <title>Draft genome sequence of rust myrtle Austropuccinia psidii MF-1, a brazilian biotype.</title>
        <authorList>
            <person name="Quecine M.C."/>
            <person name="Pachon D.M.R."/>
            <person name="Bonatelli M.L."/>
            <person name="Correr F.H."/>
            <person name="Franceschini L.M."/>
            <person name="Leite T.F."/>
            <person name="Margarido G.R.A."/>
            <person name="Almeida C.A."/>
            <person name="Ferrarezi J.A."/>
            <person name="Labate C.A."/>
        </authorList>
    </citation>
    <scope>NUCLEOTIDE SEQUENCE</scope>
    <source>
        <strain evidence="2">MF-1</strain>
    </source>
</reference>
<dbReference type="Proteomes" id="UP000765509">
    <property type="component" value="Unassembled WGS sequence"/>
</dbReference>
<name>A0A9Q3FKK2_9BASI</name>
<proteinExistence type="predicted"/>
<feature type="region of interest" description="Disordered" evidence="1">
    <location>
        <begin position="31"/>
        <end position="55"/>
    </location>
</feature>
<organism evidence="2 3">
    <name type="scientific">Austropuccinia psidii MF-1</name>
    <dbReference type="NCBI Taxonomy" id="1389203"/>
    <lineage>
        <taxon>Eukaryota</taxon>
        <taxon>Fungi</taxon>
        <taxon>Dikarya</taxon>
        <taxon>Basidiomycota</taxon>
        <taxon>Pucciniomycotina</taxon>
        <taxon>Pucciniomycetes</taxon>
        <taxon>Pucciniales</taxon>
        <taxon>Sphaerophragmiaceae</taxon>
        <taxon>Austropuccinia</taxon>
    </lineage>
</organism>
<evidence type="ECO:0000313" key="3">
    <source>
        <dbReference type="Proteomes" id="UP000765509"/>
    </source>
</evidence>
<gene>
    <name evidence="2" type="ORF">O181_080274</name>
</gene>